<protein>
    <submittedName>
        <fullName evidence="2">Protein LURP-one-related 4-like</fullName>
    </submittedName>
</protein>
<keyword evidence="3" id="KW-1185">Reference proteome</keyword>
<comment type="caution">
    <text evidence="2">The sequence shown here is derived from an EMBL/GenBank/DDBJ whole genome shotgun (WGS) entry which is preliminary data.</text>
</comment>
<dbReference type="InterPro" id="IPR007612">
    <property type="entry name" value="LOR"/>
</dbReference>
<organism evidence="2 3">
    <name type="scientific">Salvia divinorum</name>
    <name type="common">Maria pastora</name>
    <name type="synonym">Diviner's sage</name>
    <dbReference type="NCBI Taxonomy" id="28513"/>
    <lineage>
        <taxon>Eukaryota</taxon>
        <taxon>Viridiplantae</taxon>
        <taxon>Streptophyta</taxon>
        <taxon>Embryophyta</taxon>
        <taxon>Tracheophyta</taxon>
        <taxon>Spermatophyta</taxon>
        <taxon>Magnoliopsida</taxon>
        <taxon>eudicotyledons</taxon>
        <taxon>Gunneridae</taxon>
        <taxon>Pentapetalae</taxon>
        <taxon>asterids</taxon>
        <taxon>lamiids</taxon>
        <taxon>Lamiales</taxon>
        <taxon>Lamiaceae</taxon>
        <taxon>Nepetoideae</taxon>
        <taxon>Mentheae</taxon>
        <taxon>Salviinae</taxon>
        <taxon>Salvia</taxon>
        <taxon>Salvia subgen. Calosphace</taxon>
    </lineage>
</organism>
<dbReference type="EMBL" id="JBEAFC010000001">
    <property type="protein sequence ID" value="KAL1569057.1"/>
    <property type="molecule type" value="Genomic_DNA"/>
</dbReference>
<dbReference type="InterPro" id="IPR025659">
    <property type="entry name" value="Tubby-like_C"/>
</dbReference>
<dbReference type="InterPro" id="IPR038595">
    <property type="entry name" value="LOR_sf"/>
</dbReference>
<reference evidence="2 3" key="1">
    <citation type="submission" date="2024-06" db="EMBL/GenBank/DDBJ databases">
        <title>A chromosome level genome sequence of Diviner's sage (Salvia divinorum).</title>
        <authorList>
            <person name="Ford S.A."/>
            <person name="Ro D.-K."/>
            <person name="Ness R.W."/>
            <person name="Phillips M.A."/>
        </authorList>
    </citation>
    <scope>NUCLEOTIDE SEQUENCE [LARGE SCALE GENOMIC DNA]</scope>
    <source>
        <strain evidence="2">SAF-2024a</strain>
        <tissue evidence="2">Leaf</tissue>
    </source>
</reference>
<gene>
    <name evidence="2" type="ORF">AAHA92_00585</name>
</gene>
<proteinExistence type="inferred from homology"/>
<dbReference type="SUPFAM" id="SSF54518">
    <property type="entry name" value="Tubby C-terminal domain-like"/>
    <property type="match status" value="1"/>
</dbReference>
<dbReference type="Pfam" id="PF04525">
    <property type="entry name" value="LOR"/>
    <property type="match status" value="1"/>
</dbReference>
<evidence type="ECO:0000313" key="3">
    <source>
        <dbReference type="Proteomes" id="UP001567538"/>
    </source>
</evidence>
<comment type="similarity">
    <text evidence="1">Belongs to the LOR family.</text>
</comment>
<evidence type="ECO:0000256" key="1">
    <source>
        <dbReference type="ARBA" id="ARBA00005437"/>
    </source>
</evidence>
<dbReference type="PANTHER" id="PTHR31087:SF153">
    <property type="entry name" value="PROTEIN LURP-ONE-RELATED 11"/>
    <property type="match status" value="1"/>
</dbReference>
<sequence>MAKIHPNPSADTCSSSSSEKETFTIWMKSLVCHGNGCTVFNSDGDVAFRVDNYQQRCSSKAFLMDSTGNILFSLNRKKLGFGSWEGFKWIDSVVRMEKPCIRVRRNSGILRKDNSCQVSVGCDENSYTITGFEGKSTLKITDFSGQTLAEATQKQSAEGFVLGDDVLRLTVEARADQSLVMALVTLYGLISGKL</sequence>
<dbReference type="Gene3D" id="2.40.160.200">
    <property type="entry name" value="LURP1-related"/>
    <property type="match status" value="1"/>
</dbReference>
<accession>A0ABD1IL40</accession>
<evidence type="ECO:0000313" key="2">
    <source>
        <dbReference type="EMBL" id="KAL1569057.1"/>
    </source>
</evidence>
<name>A0ABD1IL40_SALDI</name>
<dbReference type="AlphaFoldDB" id="A0ABD1IL40"/>
<dbReference type="Proteomes" id="UP001567538">
    <property type="component" value="Unassembled WGS sequence"/>
</dbReference>
<dbReference type="PANTHER" id="PTHR31087">
    <property type="match status" value="1"/>
</dbReference>